<sequence length="200" mass="20791">MDGNPTTMSRRGFVRTAGGVAALSAAAGTATAQEGQRHTVDMTDELVFDPDAITVAPGDTVVWENVGTIGHSVTAYEDDIPGEAEYWASGGFDSEDAARRAYSSGDPDSGDVGGGETYEHTFEVEGTHEYFCIPHESVGMLGSVTVQPGGATEASGPEVPQVPDSARTLAIATGIALVSVIALAYFFVKYGGDYEVGDEE</sequence>
<dbReference type="PANTHER" id="PTHR34192:SF10">
    <property type="entry name" value="PLASTOCYANIN MAJOR ISOFORM, CHLOROPLASTIC-RELATED"/>
    <property type="match status" value="1"/>
</dbReference>
<keyword evidence="2" id="KW-0813">Transport</keyword>
<evidence type="ECO:0000256" key="1">
    <source>
        <dbReference type="ARBA" id="ARBA00004370"/>
    </source>
</evidence>
<dbReference type="GO" id="GO:0005507">
    <property type="term" value="F:copper ion binding"/>
    <property type="evidence" value="ECO:0007669"/>
    <property type="project" value="InterPro"/>
</dbReference>
<evidence type="ECO:0000256" key="3">
    <source>
        <dbReference type="ARBA" id="ARBA00022723"/>
    </source>
</evidence>
<organism evidence="9 10">
    <name type="scientific">Halogeometricum rufum</name>
    <dbReference type="NCBI Taxonomy" id="553469"/>
    <lineage>
        <taxon>Archaea</taxon>
        <taxon>Methanobacteriati</taxon>
        <taxon>Methanobacteriota</taxon>
        <taxon>Stenosarchaea group</taxon>
        <taxon>Halobacteria</taxon>
        <taxon>Halobacteriales</taxon>
        <taxon>Haloferacaceae</taxon>
        <taxon>Halogeometricum</taxon>
    </lineage>
</organism>
<proteinExistence type="predicted"/>
<evidence type="ECO:0000256" key="2">
    <source>
        <dbReference type="ARBA" id="ARBA00022448"/>
    </source>
</evidence>
<protein>
    <submittedName>
        <fullName evidence="9">Plastocyanin</fullName>
    </submittedName>
</protein>
<dbReference type="InterPro" id="IPR008972">
    <property type="entry name" value="Cupredoxin"/>
</dbReference>
<keyword evidence="6 7" id="KW-0472">Membrane</keyword>
<dbReference type="AlphaFoldDB" id="A0A1I6IHD7"/>
<evidence type="ECO:0000256" key="6">
    <source>
        <dbReference type="ARBA" id="ARBA00023136"/>
    </source>
</evidence>
<evidence type="ECO:0000313" key="10">
    <source>
        <dbReference type="Proteomes" id="UP000198531"/>
    </source>
</evidence>
<keyword evidence="7" id="KW-0812">Transmembrane</keyword>
<dbReference type="InterPro" id="IPR000923">
    <property type="entry name" value="BlueCu_1"/>
</dbReference>
<dbReference type="STRING" id="553469.SAMN04487947_3265"/>
<dbReference type="Pfam" id="PF00127">
    <property type="entry name" value="Copper-bind"/>
    <property type="match status" value="1"/>
</dbReference>
<keyword evidence="10" id="KW-1185">Reference proteome</keyword>
<keyword evidence="5" id="KW-0186">Copper</keyword>
<dbReference type="Proteomes" id="UP000198531">
    <property type="component" value="Unassembled WGS sequence"/>
</dbReference>
<dbReference type="RefSeq" id="WP_245778522.1">
    <property type="nucleotide sequence ID" value="NZ_FOYT01000003.1"/>
</dbReference>
<evidence type="ECO:0000256" key="7">
    <source>
        <dbReference type="SAM" id="Phobius"/>
    </source>
</evidence>
<evidence type="ECO:0000256" key="5">
    <source>
        <dbReference type="ARBA" id="ARBA00023008"/>
    </source>
</evidence>
<dbReference type="PROSITE" id="PS51318">
    <property type="entry name" value="TAT"/>
    <property type="match status" value="1"/>
</dbReference>
<dbReference type="EMBL" id="FOYT01000003">
    <property type="protein sequence ID" value="SFR66116.1"/>
    <property type="molecule type" value="Genomic_DNA"/>
</dbReference>
<reference evidence="10" key="1">
    <citation type="submission" date="2016-10" db="EMBL/GenBank/DDBJ databases">
        <authorList>
            <person name="Varghese N."/>
            <person name="Submissions S."/>
        </authorList>
    </citation>
    <scope>NUCLEOTIDE SEQUENCE [LARGE SCALE GENOMIC DNA]</scope>
    <source>
        <strain evidence="10">CGMCC 1.7736</strain>
    </source>
</reference>
<keyword evidence="3" id="KW-0479">Metal-binding</keyword>
<dbReference type="SUPFAM" id="SSF49503">
    <property type="entry name" value="Cupredoxins"/>
    <property type="match status" value="1"/>
</dbReference>
<dbReference type="GO" id="GO:0016020">
    <property type="term" value="C:membrane"/>
    <property type="evidence" value="ECO:0007669"/>
    <property type="project" value="UniProtKB-SubCell"/>
</dbReference>
<comment type="subcellular location">
    <subcellularLocation>
        <location evidence="1">Membrane</location>
    </subcellularLocation>
</comment>
<name>A0A1I6IHD7_9EURY</name>
<evidence type="ECO:0000259" key="8">
    <source>
        <dbReference type="Pfam" id="PF00127"/>
    </source>
</evidence>
<gene>
    <name evidence="9" type="ORF">SAMN04487947_3265</name>
</gene>
<dbReference type="GO" id="GO:0009055">
    <property type="term" value="F:electron transfer activity"/>
    <property type="evidence" value="ECO:0007669"/>
    <property type="project" value="InterPro"/>
</dbReference>
<evidence type="ECO:0000313" key="9">
    <source>
        <dbReference type="EMBL" id="SFR66116.1"/>
    </source>
</evidence>
<feature type="transmembrane region" description="Helical" evidence="7">
    <location>
        <begin position="169"/>
        <end position="188"/>
    </location>
</feature>
<dbReference type="Gene3D" id="2.60.40.420">
    <property type="entry name" value="Cupredoxins - blue copper proteins"/>
    <property type="match status" value="1"/>
</dbReference>
<accession>A0A1I6IHD7</accession>
<evidence type="ECO:0000256" key="4">
    <source>
        <dbReference type="ARBA" id="ARBA00022982"/>
    </source>
</evidence>
<dbReference type="PANTHER" id="PTHR34192">
    <property type="entry name" value="PLASTOCYANIN MAJOR ISOFORM, CHLOROPLASTIC-RELATED"/>
    <property type="match status" value="1"/>
</dbReference>
<keyword evidence="4" id="KW-0249">Electron transport</keyword>
<keyword evidence="7" id="KW-1133">Transmembrane helix</keyword>
<dbReference type="CDD" id="cd04220">
    <property type="entry name" value="Halocyanin"/>
    <property type="match status" value="1"/>
</dbReference>
<feature type="domain" description="Blue (type 1) copper" evidence="8">
    <location>
        <begin position="40"/>
        <end position="147"/>
    </location>
</feature>
<dbReference type="InterPro" id="IPR006311">
    <property type="entry name" value="TAT_signal"/>
</dbReference>